<evidence type="ECO:0000256" key="3">
    <source>
        <dbReference type="ARBA" id="ARBA00012756"/>
    </source>
</evidence>
<sequence length="1026" mass="115552">MASFPPTIPDWNNLQVLHRNTITPRASFFNFHTTEEALTYDVNQAQALSLGGSWKFHLAQSPFEAPPMHENDFDPSGWSNVEIPSMWTGGFGGPQYLNKQYGFPVDPPNVPFEENQTGSYTRRFNLPESFSGSQIRLRFEGVDSGFHVWLNGTEVGYSQGARNPSEFDITSLVRSGENVLCVRVYQYCDGSYIESQDQWRGSGIYRDVFLVAFPEDQIEDFHVVTDFDSSYKNATLSVDVETKGEGEVSLALYDGGKTQIIVSECKPAPAGQGRVSFSIPVISPLHWTAETPNLYHLCLTLGKQTVAQRVGFRKVEIKDGLIKVNGKRVVFRGANRHEHHPTMGRTVPYDYLRRDLLLMKRHNLNAIRTCHQPSDPRLYDLADELGIWIMDEADLECHGYEIVENANLSKTERLLTEDEAKAISFWRAGRWLSDNLDWEAAYVDRAKQMVARDKNHPSVVIWSLGNEAFQGRNFQAMYDWVKSYDATRPVHYEADVDARIVDVVSTMYPSLEKMRSFAEDWDGKKPLLLCEYIHAMGNGPGNIREYIDLFYEHAPLQGGWVWEWANHGVLTKSAEGDEYHGYGGDFGETQHDGHFLLDGVLSSWHDPTPALLEYAKALEPVRLVSCGSEAFKIVNRHDFLDLTGLRADHKIVGADFVKELGELSLPHVPAGEEADIQIPDLGLENFSAKDGVYLEVSFRQRNDSPGIQAGTEVAWSQVPVAQPTHKEVFPASSDPVSIRQKTSTKLEIESSECRWVFDVLGGGDLASWTKDGAALVQSGPQLGVWRAPIDNDIYLMKDWAEKQVSWARPHTRSAEWRVDAESGAAVVVVQHRLAPRSLEWAIEATMTYTFWGSHVLISVSGKPTGRSVPEVLPRIGLTLGLVPGFEQTTWFGRGPSESYRDKAHAQRFGLFSSSVEDLAEGYEFPQEYGNHTNTRWVRFDNADTGAGLRACFIDKHDGFDFQASHYDVEDVERAQHTYELKKHRRDETIVRLDFDHQGLGSAACGPPALPENTLWTKPFEFKVLLE</sequence>
<dbReference type="EC" id="3.2.1.23" evidence="3"/>
<dbReference type="SUPFAM" id="SSF74650">
    <property type="entry name" value="Galactose mutarotase-like"/>
    <property type="match status" value="1"/>
</dbReference>
<dbReference type="InterPro" id="IPR017853">
    <property type="entry name" value="GH"/>
</dbReference>
<dbReference type="InterPro" id="IPR011013">
    <property type="entry name" value="Gal_mutarotase_sf_dom"/>
</dbReference>
<keyword evidence="9" id="KW-1185">Reference proteome</keyword>
<dbReference type="GO" id="GO:0030246">
    <property type="term" value="F:carbohydrate binding"/>
    <property type="evidence" value="ECO:0007669"/>
    <property type="project" value="InterPro"/>
</dbReference>
<evidence type="ECO:0000256" key="5">
    <source>
        <dbReference type="ARBA" id="ARBA00023295"/>
    </source>
</evidence>
<dbReference type="InterPro" id="IPR014718">
    <property type="entry name" value="GH-type_carb-bd"/>
</dbReference>
<evidence type="ECO:0000256" key="2">
    <source>
        <dbReference type="ARBA" id="ARBA00007401"/>
    </source>
</evidence>
<dbReference type="Pfam" id="PF00703">
    <property type="entry name" value="Glyco_hydro_2"/>
    <property type="match status" value="1"/>
</dbReference>
<dbReference type="AlphaFoldDB" id="A0A9P9A918"/>
<dbReference type="SUPFAM" id="SSF49785">
    <property type="entry name" value="Galactose-binding domain-like"/>
    <property type="match status" value="1"/>
</dbReference>
<dbReference type="Pfam" id="PF02929">
    <property type="entry name" value="Bgal_small_N"/>
    <property type="match status" value="1"/>
</dbReference>
<comment type="similarity">
    <text evidence="2">Belongs to the glycosyl hydrolase 2 family.</text>
</comment>
<comment type="caution">
    <text evidence="8">The sequence shown here is derived from an EMBL/GenBank/DDBJ whole genome shotgun (WGS) entry which is preliminary data.</text>
</comment>
<dbReference type="InterPro" id="IPR013783">
    <property type="entry name" value="Ig-like_fold"/>
</dbReference>
<feature type="non-terminal residue" evidence="8">
    <location>
        <position position="1"/>
    </location>
</feature>
<dbReference type="InterPro" id="IPR006101">
    <property type="entry name" value="Glyco_hydro_2"/>
</dbReference>
<name>A0A9P9A918_9PEZI</name>
<organism evidence="8 9">
    <name type="scientific">Plectosphaerella plurivora</name>
    <dbReference type="NCBI Taxonomy" id="936078"/>
    <lineage>
        <taxon>Eukaryota</taxon>
        <taxon>Fungi</taxon>
        <taxon>Dikarya</taxon>
        <taxon>Ascomycota</taxon>
        <taxon>Pezizomycotina</taxon>
        <taxon>Sordariomycetes</taxon>
        <taxon>Hypocreomycetidae</taxon>
        <taxon>Glomerellales</taxon>
        <taxon>Plectosphaerellaceae</taxon>
        <taxon>Plectosphaerella</taxon>
    </lineage>
</organism>
<dbReference type="InterPro" id="IPR006104">
    <property type="entry name" value="Glyco_hydro_2_N"/>
</dbReference>
<dbReference type="PANTHER" id="PTHR46323:SF2">
    <property type="entry name" value="BETA-GALACTOSIDASE"/>
    <property type="match status" value="1"/>
</dbReference>
<dbReference type="InterPro" id="IPR006102">
    <property type="entry name" value="Ig-like_GH2"/>
</dbReference>
<dbReference type="InterPro" id="IPR008979">
    <property type="entry name" value="Galactose-bd-like_sf"/>
</dbReference>
<evidence type="ECO:0000259" key="7">
    <source>
        <dbReference type="SMART" id="SM01038"/>
    </source>
</evidence>
<dbReference type="Pfam" id="PF16353">
    <property type="entry name" value="LacZ_4"/>
    <property type="match status" value="1"/>
</dbReference>
<keyword evidence="4 8" id="KW-0378">Hydrolase</keyword>
<dbReference type="InterPro" id="IPR032312">
    <property type="entry name" value="LacZ_4"/>
</dbReference>
<dbReference type="OrthoDB" id="408320at2759"/>
<proteinExistence type="inferred from homology"/>
<evidence type="ECO:0000256" key="4">
    <source>
        <dbReference type="ARBA" id="ARBA00022801"/>
    </source>
</evidence>
<dbReference type="GO" id="GO:0004565">
    <property type="term" value="F:beta-galactosidase activity"/>
    <property type="evidence" value="ECO:0007669"/>
    <property type="project" value="UniProtKB-EC"/>
</dbReference>
<dbReference type="SMART" id="SM01038">
    <property type="entry name" value="Bgal_small_N"/>
    <property type="match status" value="1"/>
</dbReference>
<reference evidence="8" key="1">
    <citation type="journal article" date="2021" name="Nat. Commun.">
        <title>Genetic determinants of endophytism in the Arabidopsis root mycobiome.</title>
        <authorList>
            <person name="Mesny F."/>
            <person name="Miyauchi S."/>
            <person name="Thiergart T."/>
            <person name="Pickel B."/>
            <person name="Atanasova L."/>
            <person name="Karlsson M."/>
            <person name="Huettel B."/>
            <person name="Barry K.W."/>
            <person name="Haridas S."/>
            <person name="Chen C."/>
            <person name="Bauer D."/>
            <person name="Andreopoulos W."/>
            <person name="Pangilinan J."/>
            <person name="LaButti K."/>
            <person name="Riley R."/>
            <person name="Lipzen A."/>
            <person name="Clum A."/>
            <person name="Drula E."/>
            <person name="Henrissat B."/>
            <person name="Kohler A."/>
            <person name="Grigoriev I.V."/>
            <person name="Martin F.M."/>
            <person name="Hacquard S."/>
        </authorList>
    </citation>
    <scope>NUCLEOTIDE SEQUENCE</scope>
    <source>
        <strain evidence="8">MPI-SDFR-AT-0117</strain>
    </source>
</reference>
<dbReference type="InterPro" id="IPR004199">
    <property type="entry name" value="B-gal_small/dom_5"/>
</dbReference>
<evidence type="ECO:0000313" key="9">
    <source>
        <dbReference type="Proteomes" id="UP000770015"/>
    </source>
</evidence>
<evidence type="ECO:0000256" key="6">
    <source>
        <dbReference type="ARBA" id="ARBA00032230"/>
    </source>
</evidence>
<dbReference type="Gene3D" id="2.60.120.260">
    <property type="entry name" value="Galactose-binding domain-like"/>
    <property type="match status" value="1"/>
</dbReference>
<dbReference type="GO" id="GO:0009341">
    <property type="term" value="C:beta-galactosidase complex"/>
    <property type="evidence" value="ECO:0007669"/>
    <property type="project" value="InterPro"/>
</dbReference>
<evidence type="ECO:0000313" key="8">
    <source>
        <dbReference type="EMBL" id="KAH6676854.1"/>
    </source>
</evidence>
<dbReference type="EMBL" id="JAGSXJ010000023">
    <property type="protein sequence ID" value="KAH6676854.1"/>
    <property type="molecule type" value="Genomic_DNA"/>
</dbReference>
<dbReference type="InterPro" id="IPR036156">
    <property type="entry name" value="Beta-gal/glucu_dom_sf"/>
</dbReference>
<comment type="catalytic activity">
    <reaction evidence="1">
        <text>Hydrolysis of terminal non-reducing beta-D-galactose residues in beta-D-galactosides.</text>
        <dbReference type="EC" id="3.2.1.23"/>
    </reaction>
</comment>
<protein>
    <recommendedName>
        <fullName evidence="3">beta-galactosidase</fullName>
        <ecNumber evidence="3">3.2.1.23</ecNumber>
    </recommendedName>
    <alternativeName>
        <fullName evidence="6">Lactase</fullName>
    </alternativeName>
</protein>
<dbReference type="PANTHER" id="PTHR46323">
    <property type="entry name" value="BETA-GALACTOSIDASE"/>
    <property type="match status" value="1"/>
</dbReference>
<dbReference type="Gene3D" id="2.60.40.10">
    <property type="entry name" value="Immunoglobulins"/>
    <property type="match status" value="2"/>
</dbReference>
<evidence type="ECO:0000256" key="1">
    <source>
        <dbReference type="ARBA" id="ARBA00001412"/>
    </source>
</evidence>
<dbReference type="Gene3D" id="2.70.98.10">
    <property type="match status" value="1"/>
</dbReference>
<dbReference type="Proteomes" id="UP000770015">
    <property type="component" value="Unassembled WGS sequence"/>
</dbReference>
<gene>
    <name evidence="8" type="ORF">F5X68DRAFT_245833</name>
</gene>
<dbReference type="Pfam" id="PF02837">
    <property type="entry name" value="Glyco_hydro_2_N"/>
    <property type="match status" value="1"/>
</dbReference>
<dbReference type="InterPro" id="IPR006103">
    <property type="entry name" value="Glyco_hydro_2_cat"/>
</dbReference>
<dbReference type="SUPFAM" id="SSF51445">
    <property type="entry name" value="(Trans)glycosidases"/>
    <property type="match status" value="1"/>
</dbReference>
<accession>A0A9P9A918</accession>
<dbReference type="InterPro" id="IPR023232">
    <property type="entry name" value="Glyco_hydro_2_AS"/>
</dbReference>
<dbReference type="GO" id="GO:0005990">
    <property type="term" value="P:lactose catabolic process"/>
    <property type="evidence" value="ECO:0007669"/>
    <property type="project" value="TreeGrafter"/>
</dbReference>
<dbReference type="PROSITE" id="PS00608">
    <property type="entry name" value="GLYCOSYL_HYDROL_F2_2"/>
    <property type="match status" value="1"/>
</dbReference>
<feature type="domain" description="Beta galactosidase small chain/" evidence="7">
    <location>
        <begin position="747"/>
        <end position="1026"/>
    </location>
</feature>
<keyword evidence="5" id="KW-0326">Glycosidase</keyword>
<dbReference type="SUPFAM" id="SSF49303">
    <property type="entry name" value="beta-Galactosidase/glucuronidase domain"/>
    <property type="match status" value="2"/>
</dbReference>
<dbReference type="Gene3D" id="3.20.20.80">
    <property type="entry name" value="Glycosidases"/>
    <property type="match status" value="1"/>
</dbReference>
<dbReference type="PRINTS" id="PR00132">
    <property type="entry name" value="GLHYDRLASE2"/>
</dbReference>
<dbReference type="Pfam" id="PF02836">
    <property type="entry name" value="Glyco_hydro_2_C"/>
    <property type="match status" value="1"/>
</dbReference>
<dbReference type="InterPro" id="IPR050347">
    <property type="entry name" value="Bact_Beta-galactosidase"/>
</dbReference>